<dbReference type="EMBL" id="SFCC01000004">
    <property type="protein sequence ID" value="RZQ64310.1"/>
    <property type="molecule type" value="Genomic_DNA"/>
</dbReference>
<gene>
    <name evidence="3" type="ORF">EWH70_10055</name>
</gene>
<feature type="compositionally biased region" description="Basic residues" evidence="1">
    <location>
        <begin position="208"/>
        <end position="218"/>
    </location>
</feature>
<feature type="transmembrane region" description="Helical" evidence="2">
    <location>
        <begin position="397"/>
        <end position="417"/>
    </location>
</feature>
<feature type="compositionally biased region" description="Pro residues" evidence="1">
    <location>
        <begin position="163"/>
        <end position="172"/>
    </location>
</feature>
<feature type="region of interest" description="Disordered" evidence="1">
    <location>
        <begin position="1"/>
        <end position="310"/>
    </location>
</feature>
<feature type="compositionally biased region" description="Basic and acidic residues" evidence="1">
    <location>
        <begin position="248"/>
        <end position="260"/>
    </location>
</feature>
<evidence type="ECO:0000256" key="1">
    <source>
        <dbReference type="SAM" id="MobiDB-lite"/>
    </source>
</evidence>
<name>A0A4Q7J981_9PSEU</name>
<dbReference type="Proteomes" id="UP000292003">
    <property type="component" value="Unassembled WGS sequence"/>
</dbReference>
<evidence type="ECO:0000313" key="3">
    <source>
        <dbReference type="EMBL" id="RZQ64310.1"/>
    </source>
</evidence>
<feature type="transmembrane region" description="Helical" evidence="2">
    <location>
        <begin position="429"/>
        <end position="449"/>
    </location>
</feature>
<keyword evidence="2" id="KW-1133">Transmembrane helix</keyword>
<keyword evidence="4" id="KW-1185">Reference proteome</keyword>
<feature type="transmembrane region" description="Helical" evidence="2">
    <location>
        <begin position="370"/>
        <end position="391"/>
    </location>
</feature>
<organism evidence="3 4">
    <name type="scientific">Amycolatopsis suaedae</name>
    <dbReference type="NCBI Taxonomy" id="2510978"/>
    <lineage>
        <taxon>Bacteria</taxon>
        <taxon>Bacillati</taxon>
        <taxon>Actinomycetota</taxon>
        <taxon>Actinomycetes</taxon>
        <taxon>Pseudonocardiales</taxon>
        <taxon>Pseudonocardiaceae</taxon>
        <taxon>Amycolatopsis</taxon>
    </lineage>
</organism>
<dbReference type="RefSeq" id="WP_130475022.1">
    <property type="nucleotide sequence ID" value="NZ_SFCC01000004.1"/>
</dbReference>
<proteinExistence type="predicted"/>
<feature type="compositionally biased region" description="Basic and acidic residues" evidence="1">
    <location>
        <begin position="1"/>
        <end position="10"/>
    </location>
</feature>
<protein>
    <submittedName>
        <fullName evidence="3">Uncharacterized protein</fullName>
    </submittedName>
</protein>
<reference evidence="3 4" key="1">
    <citation type="submission" date="2019-02" db="EMBL/GenBank/DDBJ databases">
        <title>Draft genome sequence of Amycolatopsis sp. 8-3EHSu isolated from roots of Suaeda maritima.</title>
        <authorList>
            <person name="Duangmal K."/>
            <person name="Chantavorakit T."/>
        </authorList>
    </citation>
    <scope>NUCLEOTIDE SEQUENCE [LARGE SCALE GENOMIC DNA]</scope>
    <source>
        <strain evidence="3 4">8-3EHSu</strain>
    </source>
</reference>
<dbReference type="AlphaFoldDB" id="A0A4Q7J981"/>
<evidence type="ECO:0000313" key="4">
    <source>
        <dbReference type="Proteomes" id="UP000292003"/>
    </source>
</evidence>
<accession>A0A4Q7J981</accession>
<dbReference type="OrthoDB" id="5173153at2"/>
<feature type="compositionally biased region" description="Low complexity" evidence="1">
    <location>
        <begin position="282"/>
        <end position="299"/>
    </location>
</feature>
<keyword evidence="2" id="KW-0472">Membrane</keyword>
<feature type="region of interest" description="Disordered" evidence="1">
    <location>
        <begin position="340"/>
        <end position="363"/>
    </location>
</feature>
<evidence type="ECO:0000256" key="2">
    <source>
        <dbReference type="SAM" id="Phobius"/>
    </source>
</evidence>
<keyword evidence="2" id="KW-0812">Transmembrane</keyword>
<sequence>MTDESGDQRKSQKTVAELLAQHGQTQGGGRRRRRRADDDETPEGGRKPGISDTAPQAIIDRVTADTPPPPNRRNGAPGRQQESGAYRRPQPESGGYPLPGTDTGGYPVPGTDTGGYPRPPQQSGAFPQPTQPPQRSGAFPRPPQESGGFQRPAAPPERRQPPRRPAPPPPEPTGLSSRLDGDVDEAPEAPPMGSGYHQAPPPAPPAPPRRRPLGRRPAPKVEPHTEQIPVVEDEPDLAAEEPPAGLADWRHRREQARLEETQASMPALDDDAPAGIDRSALDGGPPTGAYPAPAPYDTGQFGGYQETSGRFSTGDFEAVQRPVAGDLGQQQDDYDADYADEDYVDDPYDEPDDLPEPEYEEEQASAGKQWLAMAGQLALGVAGGAAVWLGFNWLWGQLSVAALIAAVLVIGALVWIVRKIRGADDLQTTVLAVLVGLVVTVSPAALLLLSK</sequence>
<comment type="caution">
    <text evidence="3">The sequence shown here is derived from an EMBL/GenBank/DDBJ whole genome shotgun (WGS) entry which is preliminary data.</text>
</comment>